<dbReference type="Proteomes" id="UP000075714">
    <property type="component" value="Unassembled WGS sequence"/>
</dbReference>
<comment type="caution">
    <text evidence="3">The sequence shown here is derived from an EMBL/GenBank/DDBJ whole genome shotgun (WGS) entry which is preliminary data.</text>
</comment>
<dbReference type="Gene3D" id="2.20.70.10">
    <property type="match status" value="1"/>
</dbReference>
<name>A0A150GEE1_GONPE</name>
<evidence type="ECO:0000256" key="1">
    <source>
        <dbReference type="SAM" id="MobiDB-lite"/>
    </source>
</evidence>
<evidence type="ECO:0000313" key="3">
    <source>
        <dbReference type="EMBL" id="KXZ48143.1"/>
    </source>
</evidence>
<feature type="compositionally biased region" description="Basic residues" evidence="1">
    <location>
        <begin position="1"/>
        <end position="15"/>
    </location>
</feature>
<protein>
    <recommendedName>
        <fullName evidence="2">WW domain-containing protein</fullName>
    </recommendedName>
</protein>
<dbReference type="PROSITE" id="PS01159">
    <property type="entry name" value="WW_DOMAIN_1"/>
    <property type="match status" value="1"/>
</dbReference>
<keyword evidence="4" id="KW-1185">Reference proteome</keyword>
<dbReference type="InterPro" id="IPR036020">
    <property type="entry name" value="WW_dom_sf"/>
</dbReference>
<dbReference type="PROSITE" id="PS50020">
    <property type="entry name" value="WW_DOMAIN_2"/>
    <property type="match status" value="1"/>
</dbReference>
<reference evidence="4" key="1">
    <citation type="journal article" date="2016" name="Nat. Commun.">
        <title>The Gonium pectorale genome demonstrates co-option of cell cycle regulation during the evolution of multicellularity.</title>
        <authorList>
            <person name="Hanschen E.R."/>
            <person name="Marriage T.N."/>
            <person name="Ferris P.J."/>
            <person name="Hamaji T."/>
            <person name="Toyoda A."/>
            <person name="Fujiyama A."/>
            <person name="Neme R."/>
            <person name="Noguchi H."/>
            <person name="Minakuchi Y."/>
            <person name="Suzuki M."/>
            <person name="Kawai-Toyooka H."/>
            <person name="Smith D.R."/>
            <person name="Sparks H."/>
            <person name="Anderson J."/>
            <person name="Bakaric R."/>
            <person name="Luria V."/>
            <person name="Karger A."/>
            <person name="Kirschner M.W."/>
            <person name="Durand P.M."/>
            <person name="Michod R.E."/>
            <person name="Nozaki H."/>
            <person name="Olson B.J."/>
        </authorList>
    </citation>
    <scope>NUCLEOTIDE SEQUENCE [LARGE SCALE GENOMIC DNA]</scope>
    <source>
        <strain evidence="4">NIES-2863</strain>
    </source>
</reference>
<dbReference type="SUPFAM" id="SSF51045">
    <property type="entry name" value="WW domain"/>
    <property type="match status" value="1"/>
</dbReference>
<feature type="domain" description="WW" evidence="2">
    <location>
        <begin position="69"/>
        <end position="97"/>
    </location>
</feature>
<accession>A0A150GEE1</accession>
<proteinExistence type="predicted"/>
<dbReference type="EMBL" id="LSYV01000031">
    <property type="protein sequence ID" value="KXZ48143.1"/>
    <property type="molecule type" value="Genomic_DNA"/>
</dbReference>
<evidence type="ECO:0000259" key="2">
    <source>
        <dbReference type="PROSITE" id="PS50020"/>
    </source>
</evidence>
<dbReference type="OrthoDB" id="187617at2759"/>
<dbReference type="AlphaFoldDB" id="A0A150GEE1"/>
<sequence length="109" mass="12990">MHKGRPARALLRAHRFPATPPPTHEQVTGQLQLHDPGNTPYEDEQGNRYWLSPTGERLPEEPHRAQWIWIENWSPDMRRHFYYNQVTKESTWDKPADLAWRRLPIQADD</sequence>
<dbReference type="Pfam" id="PF00397">
    <property type="entry name" value="WW"/>
    <property type="match status" value="1"/>
</dbReference>
<dbReference type="SMART" id="SM00456">
    <property type="entry name" value="WW"/>
    <property type="match status" value="1"/>
</dbReference>
<evidence type="ECO:0000313" key="4">
    <source>
        <dbReference type="Proteomes" id="UP000075714"/>
    </source>
</evidence>
<dbReference type="CDD" id="cd00201">
    <property type="entry name" value="WW"/>
    <property type="match status" value="1"/>
</dbReference>
<gene>
    <name evidence="3" type="ORF">GPECTOR_30g239</name>
</gene>
<feature type="region of interest" description="Disordered" evidence="1">
    <location>
        <begin position="1"/>
        <end position="56"/>
    </location>
</feature>
<dbReference type="InterPro" id="IPR001202">
    <property type="entry name" value="WW_dom"/>
</dbReference>
<organism evidence="3 4">
    <name type="scientific">Gonium pectorale</name>
    <name type="common">Green alga</name>
    <dbReference type="NCBI Taxonomy" id="33097"/>
    <lineage>
        <taxon>Eukaryota</taxon>
        <taxon>Viridiplantae</taxon>
        <taxon>Chlorophyta</taxon>
        <taxon>core chlorophytes</taxon>
        <taxon>Chlorophyceae</taxon>
        <taxon>CS clade</taxon>
        <taxon>Chlamydomonadales</taxon>
        <taxon>Volvocaceae</taxon>
        <taxon>Gonium</taxon>
    </lineage>
</organism>